<keyword evidence="11 17" id="KW-1133">Transmembrane helix</keyword>
<dbReference type="PRINTS" id="PR00344">
    <property type="entry name" value="BCTRLSENSOR"/>
</dbReference>
<dbReference type="InterPro" id="IPR011006">
    <property type="entry name" value="CheY-like_superfamily"/>
</dbReference>
<gene>
    <name evidence="20" type="ORF">KHM83_00175</name>
</gene>
<dbReference type="InterPro" id="IPR003661">
    <property type="entry name" value="HisK_dim/P_dom"/>
</dbReference>
<dbReference type="Gene3D" id="3.40.50.2300">
    <property type="match status" value="1"/>
</dbReference>
<evidence type="ECO:0000256" key="9">
    <source>
        <dbReference type="ARBA" id="ARBA00022777"/>
    </source>
</evidence>
<feature type="transmembrane region" description="Helical" evidence="17">
    <location>
        <begin position="266"/>
        <end position="289"/>
    </location>
</feature>
<keyword evidence="7 17" id="KW-0812">Transmembrane</keyword>
<evidence type="ECO:0000256" key="3">
    <source>
        <dbReference type="ARBA" id="ARBA00012438"/>
    </source>
</evidence>
<dbReference type="CDD" id="cd00082">
    <property type="entry name" value="HisKA"/>
    <property type="match status" value="1"/>
</dbReference>
<dbReference type="Gene3D" id="1.10.287.130">
    <property type="match status" value="1"/>
</dbReference>
<dbReference type="PANTHER" id="PTHR45339:SF1">
    <property type="entry name" value="HYBRID SIGNAL TRANSDUCTION HISTIDINE KINASE J"/>
    <property type="match status" value="1"/>
</dbReference>
<keyword evidence="13 17" id="KW-0472">Membrane</keyword>
<evidence type="ECO:0000256" key="16">
    <source>
        <dbReference type="SAM" id="Coils"/>
    </source>
</evidence>
<dbReference type="CDD" id="cd18773">
    <property type="entry name" value="PDC1_HK_sensor"/>
    <property type="match status" value="1"/>
</dbReference>
<dbReference type="SMART" id="SM00448">
    <property type="entry name" value="REC"/>
    <property type="match status" value="1"/>
</dbReference>
<dbReference type="SUPFAM" id="SSF55874">
    <property type="entry name" value="ATPase domain of HSP90 chaperone/DNA topoisomerase II/histidine kinase"/>
    <property type="match status" value="1"/>
</dbReference>
<dbReference type="SUPFAM" id="SSF47226">
    <property type="entry name" value="Histidine-containing phosphotransfer domain, HPT domain"/>
    <property type="match status" value="1"/>
</dbReference>
<evidence type="ECO:0000256" key="1">
    <source>
        <dbReference type="ARBA" id="ARBA00000085"/>
    </source>
</evidence>
<dbReference type="InterPro" id="IPR001789">
    <property type="entry name" value="Sig_transdc_resp-reg_receiver"/>
</dbReference>
<dbReference type="Pfam" id="PF01627">
    <property type="entry name" value="Hpt"/>
    <property type="match status" value="1"/>
</dbReference>
<comment type="caution">
    <text evidence="20">The sequence shown here is derived from an EMBL/GenBank/DDBJ whole genome shotgun (WGS) entry which is preliminary data.</text>
</comment>
<dbReference type="Proteomes" id="UP000746471">
    <property type="component" value="Unassembled WGS sequence"/>
</dbReference>
<dbReference type="InterPro" id="IPR036641">
    <property type="entry name" value="HPT_dom_sf"/>
</dbReference>
<evidence type="ECO:0000256" key="11">
    <source>
        <dbReference type="ARBA" id="ARBA00022989"/>
    </source>
</evidence>
<sequence>MRSLKRELMLKSVVIFIVMFMIFASALYKVSEKMIYQDIQEHNVLLVNLVTERIHQAVEKPVYLVRELKAHLELSGSSVTSEEAVNYLKSVEAVYPFVGQIRIVDGEGNVCIVVPENEMVLNTNVKNESFFGIQNKTFDYVWSNVYISQITYQPTITLSTNLEGYFVVVDLRLDKMTDIIAYEGYEALKGMSLVDLHGNYLIDDQMVNVSQRLRFPNFDAIKASMEQGEAFTAVNGVSDTLYAMTPIHDLFLIIQIDRRDAEKPLAILKIGIAAILFIMIVLSLLLFFMNARRTMRDFKNLHDRALAYAEGHYDYSPADSQFQEFNELQHYMETMAGRISKREKQIQQMNDNLEKMVIERTEQLQEANTTLESTNSILAATNVQLETEMAERQKIEVQMVQMNRTLEAKVKARTKALSESKERLEALNNSLEREIAEHKETVSLLEEKEAALQRAVNSAESANEAKSQFLANMSHEIRTPMNGIIGMIDIFSSTDLSEEQLSYLKTIRASSRTLMTILNDILDFSKMEAGKVQIQHEPFDFHQTLEDIYHLFLTSAKQKGITLDIFGDDGIPMMLLGDGNRLRQVLSNLVGNAIKFTEDGAVVIQVKLLNESAKTAKIQIAVKDTGIGIDDANKDRLFQRFSRFNNKWESRVQGTGLGLAISKMLVELMGGSISFNSTKGVGSTFYIEMTFEKYSALTADGNQELEAQQITFEGWKLLLAEDDPTSAFMMQTFLKRYGIEVHRVSDGEQAVTKALSEAFDIVLMDVNMPYVDGLEASRRFRKEGILNRAGKSMIIIAMTAYAMQGDREKCINAGMDDYISKPINFELLIDRLSHYREQVGTNEQSVSDIEVQHITSETHLNATDAADGLALDVVMSALRIASGLDEMTCIEVIKTYLEQSAEIMTALRADGDTGKLLHKLKGSSGNVRAEAIMNLAQRAETLYKMGNHKETFALIDNIEKQLDSYRRAFSDQYHSML</sequence>
<dbReference type="EMBL" id="JAHBCL010000001">
    <property type="protein sequence ID" value="MBS7525082.1"/>
    <property type="molecule type" value="Genomic_DNA"/>
</dbReference>
<evidence type="ECO:0000256" key="8">
    <source>
        <dbReference type="ARBA" id="ARBA00022741"/>
    </source>
</evidence>
<evidence type="ECO:0000256" key="5">
    <source>
        <dbReference type="ARBA" id="ARBA00022475"/>
    </source>
</evidence>
<evidence type="ECO:0000256" key="14">
    <source>
        <dbReference type="ARBA" id="ARBA00024867"/>
    </source>
</evidence>
<comment type="subcellular location">
    <subcellularLocation>
        <location evidence="2">Cell membrane</location>
        <topology evidence="2">Multi-pass membrane protein</topology>
    </subcellularLocation>
</comment>
<dbReference type="PROSITE" id="PS50109">
    <property type="entry name" value="HIS_KIN"/>
    <property type="match status" value="1"/>
</dbReference>
<dbReference type="Gene3D" id="3.30.450.20">
    <property type="entry name" value="PAS domain"/>
    <property type="match status" value="1"/>
</dbReference>
<evidence type="ECO:0000313" key="20">
    <source>
        <dbReference type="EMBL" id="MBS7525082.1"/>
    </source>
</evidence>
<dbReference type="CDD" id="cd16922">
    <property type="entry name" value="HATPase_EvgS-ArcB-TorS-like"/>
    <property type="match status" value="1"/>
</dbReference>
<dbReference type="Gene3D" id="3.30.565.10">
    <property type="entry name" value="Histidine kinase-like ATPase, C-terminal domain"/>
    <property type="match status" value="1"/>
</dbReference>
<feature type="coiled-coil region" evidence="16">
    <location>
        <begin position="414"/>
        <end position="465"/>
    </location>
</feature>
<reference evidence="20 21" key="1">
    <citation type="submission" date="2021-05" db="EMBL/GenBank/DDBJ databases">
        <title>Fusibacter ferrireducens sp. nov., an anaerobic, sulfur- and Fe-reducing bacterium isolated from the mangrove sediment.</title>
        <authorList>
            <person name="Qiu D."/>
        </authorList>
    </citation>
    <scope>NUCLEOTIDE SEQUENCE [LARGE SCALE GENOMIC DNA]</scope>
    <source>
        <strain evidence="20 21">DSM 12116</strain>
    </source>
</reference>
<dbReference type="Pfam" id="PF00512">
    <property type="entry name" value="HisKA"/>
    <property type="match status" value="1"/>
</dbReference>
<dbReference type="EC" id="2.7.13.3" evidence="3"/>
<evidence type="ECO:0000259" key="19">
    <source>
        <dbReference type="PROSITE" id="PS50110"/>
    </source>
</evidence>
<keyword evidence="9" id="KW-0418">Kinase</keyword>
<feature type="domain" description="Response regulatory" evidence="19">
    <location>
        <begin position="716"/>
        <end position="836"/>
    </location>
</feature>
<feature type="domain" description="Histidine kinase" evidence="18">
    <location>
        <begin position="472"/>
        <end position="693"/>
    </location>
</feature>
<dbReference type="InterPro" id="IPR036097">
    <property type="entry name" value="HisK_dim/P_sf"/>
</dbReference>
<dbReference type="InterPro" id="IPR005467">
    <property type="entry name" value="His_kinase_dom"/>
</dbReference>
<evidence type="ECO:0000256" key="15">
    <source>
        <dbReference type="PROSITE-ProRule" id="PRU00169"/>
    </source>
</evidence>
<comment type="function">
    <text evidence="14">May play the central regulatory role in sporulation. It may be an element of the effector pathway responsible for the activation of sporulation genes in response to nutritional stress. Spo0A may act in concert with spo0H (a sigma factor) to control the expression of some genes that are critical to the sporulation process.</text>
</comment>
<evidence type="ECO:0000256" key="17">
    <source>
        <dbReference type="SAM" id="Phobius"/>
    </source>
</evidence>
<dbReference type="Gene3D" id="6.10.340.10">
    <property type="match status" value="1"/>
</dbReference>
<accession>A0ABS5PJV1</accession>
<dbReference type="Pfam" id="PF02518">
    <property type="entry name" value="HATPase_c"/>
    <property type="match status" value="1"/>
</dbReference>
<name>A0ABS5PJV1_9FIRM</name>
<evidence type="ECO:0000256" key="6">
    <source>
        <dbReference type="ARBA" id="ARBA00022553"/>
    </source>
</evidence>
<feature type="modified residue" description="4-aspartylphosphate" evidence="15">
    <location>
        <position position="765"/>
    </location>
</feature>
<evidence type="ECO:0000256" key="12">
    <source>
        <dbReference type="ARBA" id="ARBA00023012"/>
    </source>
</evidence>
<evidence type="ECO:0000256" key="10">
    <source>
        <dbReference type="ARBA" id="ARBA00022840"/>
    </source>
</evidence>
<dbReference type="RefSeq" id="WP_213234872.1">
    <property type="nucleotide sequence ID" value="NZ_JAHBCL010000001.1"/>
</dbReference>
<keyword evidence="6 15" id="KW-0597">Phosphoprotein</keyword>
<protein>
    <recommendedName>
        <fullName evidence="4">Stage 0 sporulation protein A homolog</fullName>
        <ecNumber evidence="3">2.7.13.3</ecNumber>
    </recommendedName>
</protein>
<dbReference type="SUPFAM" id="SSF47384">
    <property type="entry name" value="Homodimeric domain of signal transducing histidine kinase"/>
    <property type="match status" value="1"/>
</dbReference>
<evidence type="ECO:0000256" key="7">
    <source>
        <dbReference type="ARBA" id="ARBA00022692"/>
    </source>
</evidence>
<dbReference type="InterPro" id="IPR008207">
    <property type="entry name" value="Sig_transdc_His_kin_Hpt_dom"/>
</dbReference>
<evidence type="ECO:0000256" key="4">
    <source>
        <dbReference type="ARBA" id="ARBA00018672"/>
    </source>
</evidence>
<dbReference type="Gene3D" id="1.20.120.160">
    <property type="entry name" value="HPT domain"/>
    <property type="match status" value="1"/>
</dbReference>
<dbReference type="PANTHER" id="PTHR45339">
    <property type="entry name" value="HYBRID SIGNAL TRANSDUCTION HISTIDINE KINASE J"/>
    <property type="match status" value="1"/>
</dbReference>
<organism evidence="20 21">
    <name type="scientific">Fusibacter paucivorans</name>
    <dbReference type="NCBI Taxonomy" id="76009"/>
    <lineage>
        <taxon>Bacteria</taxon>
        <taxon>Bacillati</taxon>
        <taxon>Bacillota</taxon>
        <taxon>Clostridia</taxon>
        <taxon>Eubacteriales</taxon>
        <taxon>Eubacteriales Family XII. Incertae Sedis</taxon>
        <taxon>Fusibacter</taxon>
    </lineage>
</organism>
<dbReference type="SMART" id="SM00388">
    <property type="entry name" value="HisKA"/>
    <property type="match status" value="1"/>
</dbReference>
<feature type="coiled-coil region" evidence="16">
    <location>
        <begin position="339"/>
        <end position="370"/>
    </location>
</feature>
<keyword evidence="21" id="KW-1185">Reference proteome</keyword>
<dbReference type="SMART" id="SM00387">
    <property type="entry name" value="HATPase_c"/>
    <property type="match status" value="1"/>
</dbReference>
<keyword evidence="16" id="KW-0175">Coiled coil</keyword>
<feature type="transmembrane region" description="Helical" evidence="17">
    <location>
        <begin position="12"/>
        <end position="30"/>
    </location>
</feature>
<proteinExistence type="predicted"/>
<dbReference type="InterPro" id="IPR004358">
    <property type="entry name" value="Sig_transdc_His_kin-like_C"/>
</dbReference>
<keyword evidence="9" id="KW-0808">Transferase</keyword>
<dbReference type="Pfam" id="PF00072">
    <property type="entry name" value="Response_reg"/>
    <property type="match status" value="1"/>
</dbReference>
<dbReference type="InterPro" id="IPR003594">
    <property type="entry name" value="HATPase_dom"/>
</dbReference>
<dbReference type="CDD" id="cd17546">
    <property type="entry name" value="REC_hyHK_CKI1_RcsC-like"/>
    <property type="match status" value="1"/>
</dbReference>
<dbReference type="InterPro" id="IPR036890">
    <property type="entry name" value="HATPase_C_sf"/>
</dbReference>
<comment type="catalytic activity">
    <reaction evidence="1">
        <text>ATP + protein L-histidine = ADP + protein N-phospho-L-histidine.</text>
        <dbReference type="EC" id="2.7.13.3"/>
    </reaction>
</comment>
<dbReference type="PROSITE" id="PS50110">
    <property type="entry name" value="RESPONSE_REGULATORY"/>
    <property type="match status" value="1"/>
</dbReference>
<evidence type="ECO:0000259" key="18">
    <source>
        <dbReference type="PROSITE" id="PS50109"/>
    </source>
</evidence>
<evidence type="ECO:0000256" key="13">
    <source>
        <dbReference type="ARBA" id="ARBA00023136"/>
    </source>
</evidence>
<evidence type="ECO:0000256" key="2">
    <source>
        <dbReference type="ARBA" id="ARBA00004651"/>
    </source>
</evidence>
<keyword evidence="8" id="KW-0547">Nucleotide-binding</keyword>
<keyword evidence="10" id="KW-0067">ATP-binding</keyword>
<keyword evidence="12" id="KW-0902">Two-component regulatory system</keyword>
<keyword evidence="5" id="KW-1003">Cell membrane</keyword>
<dbReference type="SUPFAM" id="SSF52172">
    <property type="entry name" value="CheY-like"/>
    <property type="match status" value="1"/>
</dbReference>
<evidence type="ECO:0000313" key="21">
    <source>
        <dbReference type="Proteomes" id="UP000746471"/>
    </source>
</evidence>